<keyword evidence="2" id="KW-1185">Reference proteome</keyword>
<organism evidence="1 2">
    <name type="scientific">Metamycoplasma neophronis</name>
    <dbReference type="NCBI Taxonomy" id="872983"/>
    <lineage>
        <taxon>Bacteria</taxon>
        <taxon>Bacillati</taxon>
        <taxon>Mycoplasmatota</taxon>
        <taxon>Mycoplasmoidales</taxon>
        <taxon>Metamycoplasmataceae</taxon>
        <taxon>Metamycoplasma</taxon>
    </lineage>
</organism>
<protein>
    <submittedName>
        <fullName evidence="1">Uncharacterized protein</fullName>
    </submittedName>
</protein>
<evidence type="ECO:0000313" key="2">
    <source>
        <dbReference type="Proteomes" id="UP000316851"/>
    </source>
</evidence>
<dbReference type="RefSeq" id="WP_140915056.1">
    <property type="nucleotide sequence ID" value="NZ_VHHP01000013.1"/>
</dbReference>
<accession>A0ABY2Z192</accession>
<evidence type="ECO:0000313" key="1">
    <source>
        <dbReference type="EMBL" id="TPR53199.1"/>
    </source>
</evidence>
<dbReference type="Proteomes" id="UP000316851">
    <property type="component" value="Unassembled WGS sequence"/>
</dbReference>
<dbReference type="EMBL" id="VHHP01000013">
    <property type="protein sequence ID" value="TPR53199.1"/>
    <property type="molecule type" value="Genomic_DNA"/>
</dbReference>
<reference evidence="1" key="1">
    <citation type="submission" date="2019-06" db="EMBL/GenBank/DDBJ databases">
        <title>Mycoplasma neophronis type strain whole genome sequence.</title>
        <authorList>
            <person name="Spergser J."/>
        </authorList>
    </citation>
    <scope>NUCLEOTIDE SEQUENCE [LARGE SCALE GENOMIC DNA]</scope>
    <source>
        <strain evidence="1">DSM 24097</strain>
    </source>
</reference>
<comment type="caution">
    <text evidence="1">The sequence shown here is derived from an EMBL/GenBank/DDBJ whole genome shotgun (WGS) entry which is preliminary data.</text>
</comment>
<proteinExistence type="predicted"/>
<sequence>MKYIFKNRFLRKWEKDKIPNLTYIPSKAITPKFLEELIAKMPFSLYELKQHYRKIREIISDSQIDALQDNFENYIFIPLSYLNKAEILKSIYANRNNLEIFKNDNILSAEELKMLS</sequence>
<gene>
    <name evidence="1" type="ORF">FJR74_03035</name>
</gene>
<name>A0ABY2Z192_9BACT</name>